<dbReference type="RefSeq" id="WP_131868052.1">
    <property type="nucleotide sequence ID" value="NZ_SMCR01000028.1"/>
</dbReference>
<name>A0A4R3YFN8_9GAMM</name>
<dbReference type="AlphaFoldDB" id="A0A4R3YFN8"/>
<evidence type="ECO:0000313" key="1">
    <source>
        <dbReference type="EMBL" id="TCV90940.1"/>
    </source>
</evidence>
<protein>
    <submittedName>
        <fullName evidence="1">Uncharacterized protein</fullName>
    </submittedName>
</protein>
<dbReference type="OrthoDB" id="1271907at2"/>
<keyword evidence="2" id="KW-1185">Reference proteome</keyword>
<organism evidence="1 2">
    <name type="scientific">Biostraticola tofi</name>
    <dbReference type="NCBI Taxonomy" id="466109"/>
    <lineage>
        <taxon>Bacteria</taxon>
        <taxon>Pseudomonadati</taxon>
        <taxon>Pseudomonadota</taxon>
        <taxon>Gammaproteobacteria</taxon>
        <taxon>Enterobacterales</taxon>
        <taxon>Bruguierivoracaceae</taxon>
        <taxon>Biostraticola</taxon>
    </lineage>
</organism>
<dbReference type="EMBL" id="SMCR01000028">
    <property type="protein sequence ID" value="TCV90940.1"/>
    <property type="molecule type" value="Genomic_DNA"/>
</dbReference>
<accession>A0A4R3YFN8</accession>
<sequence>MKVTCIENRLTSNQKLKLGIATENDFKYPFEIGETYTVLGITCQMGQTILEMPYFYIFPAPMCLFNIVDDRLSSYWKLRKRSEHGISFWPEEFYQEYFHDDLSDGVPEVVDIYKQVIKKLEEEFA</sequence>
<proteinExistence type="predicted"/>
<gene>
    <name evidence="1" type="ORF">EDC52_1282</name>
</gene>
<comment type="caution">
    <text evidence="1">The sequence shown here is derived from an EMBL/GenBank/DDBJ whole genome shotgun (WGS) entry which is preliminary data.</text>
</comment>
<dbReference type="Proteomes" id="UP000295719">
    <property type="component" value="Unassembled WGS sequence"/>
</dbReference>
<reference evidence="1 2" key="1">
    <citation type="submission" date="2019-03" db="EMBL/GenBank/DDBJ databases">
        <title>Genomic Encyclopedia of Type Strains, Phase IV (KMG-IV): sequencing the most valuable type-strain genomes for metagenomic binning, comparative biology and taxonomic classification.</title>
        <authorList>
            <person name="Goeker M."/>
        </authorList>
    </citation>
    <scope>NUCLEOTIDE SEQUENCE [LARGE SCALE GENOMIC DNA]</scope>
    <source>
        <strain evidence="1 2">DSM 19580</strain>
    </source>
</reference>
<evidence type="ECO:0000313" key="2">
    <source>
        <dbReference type="Proteomes" id="UP000295719"/>
    </source>
</evidence>